<gene>
    <name evidence="2" type="ORF">SD72_05805</name>
</gene>
<name>A0A0D0HZM9_9MICO</name>
<dbReference type="Proteomes" id="UP000032120">
    <property type="component" value="Unassembled WGS sequence"/>
</dbReference>
<reference evidence="2 3" key="1">
    <citation type="submission" date="2015-01" db="EMBL/GenBank/DDBJ databases">
        <title>Draft genome sequence of Leucobacter komagatae strain VKM ST2845.</title>
        <authorList>
            <person name="Karlyshev A.V."/>
            <person name="Kudryashova E.B."/>
        </authorList>
    </citation>
    <scope>NUCLEOTIDE SEQUENCE [LARGE SCALE GENOMIC DNA]</scope>
    <source>
        <strain evidence="2 3">VKM ST2845</strain>
    </source>
</reference>
<comment type="caution">
    <text evidence="2">The sequence shown here is derived from an EMBL/GenBank/DDBJ whole genome shotgun (WGS) entry which is preliminary data.</text>
</comment>
<dbReference type="RefSeq" id="WP_157000476.1">
    <property type="nucleotide sequence ID" value="NZ_JXSQ01000005.1"/>
</dbReference>
<evidence type="ECO:0000313" key="3">
    <source>
        <dbReference type="Proteomes" id="UP000032120"/>
    </source>
</evidence>
<dbReference type="OrthoDB" id="5096100at2"/>
<organism evidence="2 3">
    <name type="scientific">Leucobacter komagatae</name>
    <dbReference type="NCBI Taxonomy" id="55969"/>
    <lineage>
        <taxon>Bacteria</taxon>
        <taxon>Bacillati</taxon>
        <taxon>Actinomycetota</taxon>
        <taxon>Actinomycetes</taxon>
        <taxon>Micrococcales</taxon>
        <taxon>Microbacteriaceae</taxon>
        <taxon>Leucobacter</taxon>
    </lineage>
</organism>
<evidence type="ECO:0000256" key="1">
    <source>
        <dbReference type="SAM" id="MobiDB-lite"/>
    </source>
</evidence>
<keyword evidence="3" id="KW-1185">Reference proteome</keyword>
<feature type="region of interest" description="Disordered" evidence="1">
    <location>
        <begin position="346"/>
        <end position="376"/>
    </location>
</feature>
<protein>
    <submittedName>
        <fullName evidence="2">Uncharacterized protein</fullName>
    </submittedName>
</protein>
<sequence length="376" mass="42305">MTQSELAADIARRLGVNAHPSVAQIAEAVAVFAPFGWAMCGRWHYEGTLRVLGKVAQNASPVELDEAITEVWNTENVTWLRHAAAPIRRWSNSHYPFKQVLWDRVSLIEKAIEHHIAGAYEASIPIILAQIDGMSRDLTGQSFFSKASNDPYLDDETVAGIETNLPVVRRVFSEDVKESGDYGKVSRHGILHGRDLGYATRVNSTKTIVLVAALAEYFPRIADDSGARLRRLHENSVAGSSELDDQGRLIDDRHVPEVLNFAFDFDIAYANTVLLRTGRFDAIFRRTEIAHKHSLDSEAITVEQDHSGVWWHYTIPAGQTLGYAARPTTNPERRHPDVWRWDTTIAPTAPPWEDHDGWRSDDDFPQSPNWEPKLVI</sequence>
<feature type="compositionally biased region" description="Basic and acidic residues" evidence="1">
    <location>
        <begin position="352"/>
        <end position="362"/>
    </location>
</feature>
<dbReference type="EMBL" id="JXSQ01000005">
    <property type="protein sequence ID" value="KIP53006.1"/>
    <property type="molecule type" value="Genomic_DNA"/>
</dbReference>
<proteinExistence type="predicted"/>
<evidence type="ECO:0000313" key="2">
    <source>
        <dbReference type="EMBL" id="KIP53006.1"/>
    </source>
</evidence>
<dbReference type="AlphaFoldDB" id="A0A0D0HZM9"/>
<accession>A0A0D0HZM9</accession>